<dbReference type="RefSeq" id="WP_166101850.1">
    <property type="nucleotide sequence ID" value="NZ_BMMY01000004.1"/>
</dbReference>
<name>A0A7G9R1Z8_9MICO</name>
<feature type="transmembrane region" description="Helical" evidence="1">
    <location>
        <begin position="73"/>
        <end position="91"/>
    </location>
</feature>
<feature type="transmembrane region" description="Helical" evidence="1">
    <location>
        <begin position="126"/>
        <end position="147"/>
    </location>
</feature>
<accession>A0A7G9R1Z8</accession>
<feature type="transmembrane region" description="Helical" evidence="1">
    <location>
        <begin position="20"/>
        <end position="53"/>
    </location>
</feature>
<keyword evidence="3" id="KW-1185">Reference proteome</keyword>
<feature type="transmembrane region" description="Helical" evidence="1">
    <location>
        <begin position="153"/>
        <end position="178"/>
    </location>
</feature>
<evidence type="ECO:0000313" key="3">
    <source>
        <dbReference type="Proteomes" id="UP000515976"/>
    </source>
</evidence>
<keyword evidence="1" id="KW-0812">Transmembrane</keyword>
<sequence length="193" mass="19575">MSDPGLVPRPARPAWLTYVARGVVAFVVGVLAIVWPGLTIGVLGVVWGVWAIVDGVGLVGQAAASDAATWKRVLVLVVAAVATVAGIVAVFSPALAVTAVTWALGVWLAVRGIVEIVDALGSPAMMLRWLVVAGGIVSWLLGILLMANPGRGAVGIAIVLGLVAVVWGLLYVAVGLVLRSESAGALDGRPVHG</sequence>
<dbReference type="PANTHER" id="PTHR34989">
    <property type="entry name" value="PROTEIN HDED"/>
    <property type="match status" value="1"/>
</dbReference>
<evidence type="ECO:0000256" key="1">
    <source>
        <dbReference type="SAM" id="Phobius"/>
    </source>
</evidence>
<keyword evidence="1" id="KW-0472">Membrane</keyword>
<dbReference type="EMBL" id="CP060712">
    <property type="protein sequence ID" value="QNN49623.1"/>
    <property type="molecule type" value="Genomic_DNA"/>
</dbReference>
<dbReference type="AlphaFoldDB" id="A0A7G9R1Z8"/>
<evidence type="ECO:0000313" key="2">
    <source>
        <dbReference type="EMBL" id="QNN49623.1"/>
    </source>
</evidence>
<reference evidence="2 3" key="1">
    <citation type="submission" date="2020-08" db="EMBL/GenBank/DDBJ databases">
        <title>Genome sequence of Phycicoccus endophyticus JCM 31784T.</title>
        <authorList>
            <person name="Hyun D.-W."/>
            <person name="Bae J.-W."/>
        </authorList>
    </citation>
    <scope>NUCLEOTIDE SEQUENCE [LARGE SCALE GENOMIC DNA]</scope>
    <source>
        <strain evidence="2 3">JCM 31784</strain>
    </source>
</reference>
<dbReference type="PANTHER" id="PTHR34989:SF1">
    <property type="entry name" value="PROTEIN HDED"/>
    <property type="match status" value="1"/>
</dbReference>
<protein>
    <submittedName>
        <fullName evidence="2">DUF308 domain-containing protein</fullName>
    </submittedName>
</protein>
<dbReference type="KEGG" id="pei:H9L10_00355"/>
<organism evidence="2 3">
    <name type="scientific">Phycicoccus endophyticus</name>
    <dbReference type="NCBI Taxonomy" id="1690220"/>
    <lineage>
        <taxon>Bacteria</taxon>
        <taxon>Bacillati</taxon>
        <taxon>Actinomycetota</taxon>
        <taxon>Actinomycetes</taxon>
        <taxon>Micrococcales</taxon>
        <taxon>Intrasporangiaceae</taxon>
        <taxon>Phycicoccus</taxon>
    </lineage>
</organism>
<dbReference type="InterPro" id="IPR005325">
    <property type="entry name" value="DUF308_memb"/>
</dbReference>
<dbReference type="GO" id="GO:0005886">
    <property type="term" value="C:plasma membrane"/>
    <property type="evidence" value="ECO:0007669"/>
    <property type="project" value="TreeGrafter"/>
</dbReference>
<keyword evidence="1" id="KW-1133">Transmembrane helix</keyword>
<dbReference type="Proteomes" id="UP000515976">
    <property type="component" value="Chromosome"/>
</dbReference>
<dbReference type="Pfam" id="PF03729">
    <property type="entry name" value="DUF308"/>
    <property type="match status" value="1"/>
</dbReference>
<proteinExistence type="predicted"/>
<gene>
    <name evidence="2" type="ORF">H9L10_00355</name>
</gene>
<dbReference type="InterPro" id="IPR052712">
    <property type="entry name" value="Acid_resist_chaperone_HdeD"/>
</dbReference>